<reference evidence="4 5" key="1">
    <citation type="submission" date="2020-03" db="EMBL/GenBank/DDBJ databases">
        <title>Vagococcus sp. nov., isolated from beetles.</title>
        <authorList>
            <person name="Hyun D.-W."/>
            <person name="Bae J.-W."/>
        </authorList>
    </citation>
    <scope>NUCLEOTIDE SEQUENCE [LARGE SCALE GENOMIC DNA]</scope>
    <source>
        <strain evidence="4 5">HDW17B</strain>
    </source>
</reference>
<name>A0A6G8ASH2_9ENTE</name>
<evidence type="ECO:0000259" key="3">
    <source>
        <dbReference type="Pfam" id="PF05043"/>
    </source>
</evidence>
<dbReference type="InterPro" id="IPR050661">
    <property type="entry name" value="BglG_antiterminators"/>
</dbReference>
<accession>A0A6G8ASH2</accession>
<dbReference type="Pfam" id="PF05043">
    <property type="entry name" value="Mga"/>
    <property type="match status" value="1"/>
</dbReference>
<dbReference type="AlphaFoldDB" id="A0A6G8ASH2"/>
<protein>
    <recommendedName>
        <fullName evidence="3">Mga helix-turn-helix domain-containing protein</fullName>
    </recommendedName>
</protein>
<dbReference type="Gene3D" id="1.10.10.10">
    <property type="entry name" value="Winged helix-like DNA-binding domain superfamily/Winged helix DNA-binding domain"/>
    <property type="match status" value="1"/>
</dbReference>
<organism evidence="4 5">
    <name type="scientific">Vagococcus hydrophili</name>
    <dbReference type="NCBI Taxonomy" id="2714947"/>
    <lineage>
        <taxon>Bacteria</taxon>
        <taxon>Bacillati</taxon>
        <taxon>Bacillota</taxon>
        <taxon>Bacilli</taxon>
        <taxon>Lactobacillales</taxon>
        <taxon>Enterococcaceae</taxon>
        <taxon>Vagococcus</taxon>
    </lineage>
</organism>
<dbReference type="KEGG" id="vhy:G7082_04915"/>
<proteinExistence type="predicted"/>
<evidence type="ECO:0000256" key="1">
    <source>
        <dbReference type="ARBA" id="ARBA00023015"/>
    </source>
</evidence>
<dbReference type="InterPro" id="IPR007737">
    <property type="entry name" value="Mga_HTH"/>
</dbReference>
<evidence type="ECO:0000313" key="4">
    <source>
        <dbReference type="EMBL" id="QIL47919.1"/>
    </source>
</evidence>
<dbReference type="RefSeq" id="WP_166034084.1">
    <property type="nucleotide sequence ID" value="NZ_CP049887.1"/>
</dbReference>
<evidence type="ECO:0000256" key="2">
    <source>
        <dbReference type="ARBA" id="ARBA00023163"/>
    </source>
</evidence>
<keyword evidence="5" id="KW-1185">Reference proteome</keyword>
<keyword evidence="2" id="KW-0804">Transcription</keyword>
<dbReference type="Proteomes" id="UP000501747">
    <property type="component" value="Chromosome"/>
</dbReference>
<dbReference type="InterPro" id="IPR036388">
    <property type="entry name" value="WH-like_DNA-bd_sf"/>
</dbReference>
<sequence length="424" mass="49798">MAILNTKEQRLISLLNFLENNNDTTISNLANLLECSKSTVLNDLSFFTNNWSELIDISINKEQTVILKTTSNGNINQIVREIISGSLEVQLLKEIFLHPYQNIFYYAEKLYVSPSTLYRSMKKLKPFLKEWGLAITNKNKTYGLTSNNEVEFEIVFFVVKYLEEIYALQISKLKLSSQFDYFSAHYSYALEEEQHFLYLVWYLIHSKDLEKGPTFDHFVEIYNEITIGENFHQVINHFVQTVSKWAIITPKDHETLNSIFSYCKKRESLFTLPQYMIYNRYTSFVDTFASQNPHIFDKLKKAIHHSLERLGMNVEYHFDYLFYLILTNCHLIIDEKYNKNLIVCSDLGGNHGEFLAYSITRAFLDAPLSIKVVDKSFFNNYDYQPTDLIISTTKLPCDAPVLFVNDYLTEKQYYKLRKELKIAQ</sequence>
<evidence type="ECO:0000313" key="5">
    <source>
        <dbReference type="Proteomes" id="UP000501747"/>
    </source>
</evidence>
<dbReference type="PANTHER" id="PTHR30185">
    <property type="entry name" value="CRYPTIC BETA-GLUCOSIDE BGL OPERON ANTITERMINATOR"/>
    <property type="match status" value="1"/>
</dbReference>
<dbReference type="EMBL" id="CP049887">
    <property type="protein sequence ID" value="QIL47919.1"/>
    <property type="molecule type" value="Genomic_DNA"/>
</dbReference>
<keyword evidence="1" id="KW-0805">Transcription regulation</keyword>
<gene>
    <name evidence="4" type="ORF">G7082_04915</name>
</gene>
<dbReference type="PANTHER" id="PTHR30185:SF18">
    <property type="entry name" value="TRANSCRIPTIONAL REGULATOR MTLR"/>
    <property type="match status" value="1"/>
</dbReference>
<feature type="domain" description="Mga helix-turn-helix" evidence="3">
    <location>
        <begin position="74"/>
        <end position="144"/>
    </location>
</feature>